<dbReference type="AlphaFoldDB" id="A0A9P4K502"/>
<dbReference type="Proteomes" id="UP000800093">
    <property type="component" value="Unassembled WGS sequence"/>
</dbReference>
<feature type="compositionally biased region" description="Basic and acidic residues" evidence="1">
    <location>
        <begin position="162"/>
        <end position="174"/>
    </location>
</feature>
<keyword evidence="3" id="KW-1185">Reference proteome</keyword>
<evidence type="ECO:0000313" key="3">
    <source>
        <dbReference type="Proteomes" id="UP000800093"/>
    </source>
</evidence>
<evidence type="ECO:0000313" key="2">
    <source>
        <dbReference type="EMBL" id="KAF2261407.1"/>
    </source>
</evidence>
<name>A0A9P4K502_9PLEO</name>
<comment type="caution">
    <text evidence="2">The sequence shown here is derived from an EMBL/GenBank/DDBJ whole genome shotgun (WGS) entry which is preliminary data.</text>
</comment>
<evidence type="ECO:0000256" key="1">
    <source>
        <dbReference type="SAM" id="MobiDB-lite"/>
    </source>
</evidence>
<proteinExistence type="predicted"/>
<sequence>MAGFPATNLALLAMTAPPLPPHRRTKMPNLPFGTQLSTARSATELIEHRKMVAEQTAASEMARTKAWRMGADVGHKPLHTGNPVNKPLPVMPGVRLRQTRRLKDRVKKFFRKREGSRLGAREIEVVTEIRWDEYLEGACLMAGAEGGVSVSVTGSVEVGGWEEDRDREGEEMRKGSLAFRKT</sequence>
<organism evidence="2 3">
    <name type="scientific">Lojkania enalia</name>
    <dbReference type="NCBI Taxonomy" id="147567"/>
    <lineage>
        <taxon>Eukaryota</taxon>
        <taxon>Fungi</taxon>
        <taxon>Dikarya</taxon>
        <taxon>Ascomycota</taxon>
        <taxon>Pezizomycotina</taxon>
        <taxon>Dothideomycetes</taxon>
        <taxon>Pleosporomycetidae</taxon>
        <taxon>Pleosporales</taxon>
        <taxon>Pleosporales incertae sedis</taxon>
        <taxon>Lojkania</taxon>
    </lineage>
</organism>
<feature type="region of interest" description="Disordered" evidence="1">
    <location>
        <begin position="162"/>
        <end position="182"/>
    </location>
</feature>
<gene>
    <name evidence="2" type="ORF">CC78DRAFT_583744</name>
</gene>
<dbReference type="EMBL" id="ML986658">
    <property type="protein sequence ID" value="KAF2261407.1"/>
    <property type="molecule type" value="Genomic_DNA"/>
</dbReference>
<protein>
    <submittedName>
        <fullName evidence="2">Uncharacterized protein</fullName>
    </submittedName>
</protein>
<accession>A0A9P4K502</accession>
<reference evidence="3" key="1">
    <citation type="journal article" date="2020" name="Stud. Mycol.">
        <title>101 Dothideomycetes genomes: A test case for predicting lifestyles and emergence of pathogens.</title>
        <authorList>
            <person name="Haridas S."/>
            <person name="Albert R."/>
            <person name="Binder M."/>
            <person name="Bloem J."/>
            <person name="LaButti K."/>
            <person name="Salamov A."/>
            <person name="Andreopoulos B."/>
            <person name="Baker S."/>
            <person name="Barry K."/>
            <person name="Bills G."/>
            <person name="Bluhm B."/>
            <person name="Cannon C."/>
            <person name="Castanera R."/>
            <person name="Culley D."/>
            <person name="Daum C."/>
            <person name="Ezra D."/>
            <person name="Gonzalez J."/>
            <person name="Henrissat B."/>
            <person name="Kuo A."/>
            <person name="Liang C."/>
            <person name="Lipzen A."/>
            <person name="Lutzoni F."/>
            <person name="Magnuson J."/>
            <person name="Mondo S."/>
            <person name="Nolan M."/>
            <person name="Ohm R."/>
            <person name="Pangilinan J."/>
            <person name="Park H.-J."/>
            <person name="Ramirez L."/>
            <person name="Alfaro M."/>
            <person name="Sun H."/>
            <person name="Tritt A."/>
            <person name="Yoshinaga Y."/>
            <person name="Zwiers L.-H."/>
            <person name="Turgeon B."/>
            <person name="Goodwin S."/>
            <person name="Spatafora J."/>
            <person name="Crous P."/>
            <person name="Grigoriev I."/>
        </authorList>
    </citation>
    <scope>NUCLEOTIDE SEQUENCE [LARGE SCALE GENOMIC DNA]</scope>
    <source>
        <strain evidence="3">CBS 304.66</strain>
    </source>
</reference>